<dbReference type="GO" id="GO:0009507">
    <property type="term" value="C:chloroplast"/>
    <property type="evidence" value="ECO:0007669"/>
    <property type="project" value="TreeGrafter"/>
</dbReference>
<name>A0A5N6PUG7_9ASTR</name>
<dbReference type="NCBIfam" id="TIGR00756">
    <property type="entry name" value="PPR"/>
    <property type="match status" value="2"/>
</dbReference>
<dbReference type="AlphaFoldDB" id="A0A5N6PUG7"/>
<dbReference type="PANTHER" id="PTHR46935">
    <property type="entry name" value="OS01G0674700 PROTEIN"/>
    <property type="match status" value="1"/>
</dbReference>
<feature type="repeat" description="PPR" evidence="2">
    <location>
        <begin position="681"/>
        <end position="715"/>
    </location>
</feature>
<evidence type="ECO:0000313" key="5">
    <source>
        <dbReference type="Proteomes" id="UP000326396"/>
    </source>
</evidence>
<dbReference type="OrthoDB" id="1909155at2759"/>
<dbReference type="PROSITE" id="PS51375">
    <property type="entry name" value="PPR"/>
    <property type="match status" value="4"/>
</dbReference>
<dbReference type="Pfam" id="PF13812">
    <property type="entry name" value="PPR_3"/>
    <property type="match status" value="1"/>
</dbReference>
<sequence>MEGGRSSDEEFRGGIAEGKHVLVELASQSTNLLGFFTSLLRFTSLSTSPWAGLTTLFDVTRKPKRIGKIAMVRANSGTVIEKEQEFKPSFEEYLKAMETVKIRREKRKTSAETPPSPSLEVEIEEDQKMGNVKQDEVKKPWVRKKLDLKEEQVAAKVKDVNGVRRNANKYDEFQEHSFNMKMVSKVHGVERVMPNSKQDEVLKKWTRKKPDSKEAPVNASYVQQKNNKDVQFQEQSNSRKRVSKVQGLERVVPNSKQDEVFKKWARKKQDLKEAQMDTKFQEQNIRGSEMSSASSKSFVTDKERVFNAKLIRKSEHDNYDDMEEERAAFKSLEEFPDVCDKPRVSRVDMEERIQRLAKCLNGASMTTPEWSFSKMMRSAKIKFADFSIIRLIQILGNYGNWRQVLQVIEWMQARERFKSNRLRNIYTAALDALGKARRPVEALNMFHTMQQQMSSYPDIVAYHCIAVTLGQAGHMRELFHVIDAMRSPPKKKLATGVLKKWDPRLEPDIIVYNAVLNACVRQKTLEGAFWVLQQLKQQGLQPNSITYGLVMEVMLACEKYNLVHEFFKKMQKSFIPNSLTYKVLVNTFWKEGKVDEAILTVKEMEKRGIIGSSALYYDLARCLCSEGRCEEAIVQIEKVCKVANKPLVVTYTGLIQASLNSGKIKSGIYIFKHMHKFCSPNLVTCNIMLKGYLDHHMFEDAKQLFCTLLENGNKVDARHMILSDIHTFNLMLDACLVNQKWDDLEFVYTKMLQHGYYFNAKRHCRMILEAYKAGKVNLLETTWKHLIEGDQIPPPPIVQEMFCMKVEQDDYAAAFSCLICLPSTESHKYSRDSWVTRFRDDPKFFQRETLLRVIDWINTLSIRIEEPNIILLNLMKSCKQILDV</sequence>
<dbReference type="InterPro" id="IPR002885">
    <property type="entry name" value="PPR_rpt"/>
</dbReference>
<feature type="repeat" description="PPR" evidence="2">
    <location>
        <begin position="577"/>
        <end position="611"/>
    </location>
</feature>
<dbReference type="FunFam" id="1.25.40.10:FF:000363">
    <property type="entry name" value="Pentatricopeptide repeat-containing protein"/>
    <property type="match status" value="1"/>
</dbReference>
<dbReference type="Pfam" id="PF01535">
    <property type="entry name" value="PPR"/>
    <property type="match status" value="3"/>
</dbReference>
<dbReference type="PANTHER" id="PTHR46935:SF1">
    <property type="entry name" value="OS01G0674700 PROTEIN"/>
    <property type="match status" value="1"/>
</dbReference>
<organism evidence="4 5">
    <name type="scientific">Mikania micrantha</name>
    <name type="common">bitter vine</name>
    <dbReference type="NCBI Taxonomy" id="192012"/>
    <lineage>
        <taxon>Eukaryota</taxon>
        <taxon>Viridiplantae</taxon>
        <taxon>Streptophyta</taxon>
        <taxon>Embryophyta</taxon>
        <taxon>Tracheophyta</taxon>
        <taxon>Spermatophyta</taxon>
        <taxon>Magnoliopsida</taxon>
        <taxon>eudicotyledons</taxon>
        <taxon>Gunneridae</taxon>
        <taxon>Pentapetalae</taxon>
        <taxon>asterids</taxon>
        <taxon>campanulids</taxon>
        <taxon>Asterales</taxon>
        <taxon>Asteraceae</taxon>
        <taxon>Asteroideae</taxon>
        <taxon>Heliantheae alliance</taxon>
        <taxon>Eupatorieae</taxon>
        <taxon>Mikania</taxon>
    </lineage>
</organism>
<feature type="repeat" description="PPR" evidence="2">
    <location>
        <begin position="724"/>
        <end position="758"/>
    </location>
</feature>
<gene>
    <name evidence="4" type="ORF">E3N88_04121</name>
</gene>
<dbReference type="Gene3D" id="1.25.40.10">
    <property type="entry name" value="Tetratricopeptide repeat domain"/>
    <property type="match status" value="3"/>
</dbReference>
<evidence type="ECO:0000313" key="4">
    <source>
        <dbReference type="EMBL" id="KAD7116853.1"/>
    </source>
</evidence>
<feature type="region of interest" description="Disordered" evidence="3">
    <location>
        <begin position="207"/>
        <end position="247"/>
    </location>
</feature>
<dbReference type="Pfam" id="PF13041">
    <property type="entry name" value="PPR_2"/>
    <property type="match status" value="1"/>
</dbReference>
<evidence type="ECO:0008006" key="6">
    <source>
        <dbReference type="Google" id="ProtNLM"/>
    </source>
</evidence>
<evidence type="ECO:0000256" key="2">
    <source>
        <dbReference type="PROSITE-ProRule" id="PRU00708"/>
    </source>
</evidence>
<feature type="repeat" description="PPR" evidence="2">
    <location>
        <begin position="508"/>
        <end position="542"/>
    </location>
</feature>
<dbReference type="GO" id="GO:0009658">
    <property type="term" value="P:chloroplast organization"/>
    <property type="evidence" value="ECO:0007669"/>
    <property type="project" value="InterPro"/>
</dbReference>
<proteinExistence type="predicted"/>
<evidence type="ECO:0000256" key="1">
    <source>
        <dbReference type="ARBA" id="ARBA00022737"/>
    </source>
</evidence>
<dbReference type="Proteomes" id="UP000326396">
    <property type="component" value="Linkage Group LG10"/>
</dbReference>
<reference evidence="4 5" key="1">
    <citation type="submission" date="2019-05" db="EMBL/GenBank/DDBJ databases">
        <title>Mikania micrantha, genome provides insights into the molecular mechanism of rapid growth.</title>
        <authorList>
            <person name="Liu B."/>
        </authorList>
    </citation>
    <scope>NUCLEOTIDE SEQUENCE [LARGE SCALE GENOMIC DNA]</scope>
    <source>
        <strain evidence="4">NLD-2019</strain>
        <tissue evidence="4">Leaf</tissue>
    </source>
</reference>
<protein>
    <recommendedName>
        <fullName evidence="6">Pentacotripeptide-repeat region of PRORP domain-containing protein</fullName>
    </recommendedName>
</protein>
<dbReference type="InterPro" id="IPR011990">
    <property type="entry name" value="TPR-like_helical_dom_sf"/>
</dbReference>
<keyword evidence="5" id="KW-1185">Reference proteome</keyword>
<feature type="compositionally biased region" description="Polar residues" evidence="3">
    <location>
        <begin position="220"/>
        <end position="236"/>
    </location>
</feature>
<comment type="caution">
    <text evidence="4">The sequence shown here is derived from an EMBL/GenBank/DDBJ whole genome shotgun (WGS) entry which is preliminary data.</text>
</comment>
<keyword evidence="1" id="KW-0677">Repeat</keyword>
<accession>A0A5N6PUG7</accession>
<dbReference type="EMBL" id="SZYD01000002">
    <property type="protein sequence ID" value="KAD7116853.1"/>
    <property type="molecule type" value="Genomic_DNA"/>
</dbReference>
<dbReference type="SUPFAM" id="SSF48452">
    <property type="entry name" value="TPR-like"/>
    <property type="match status" value="1"/>
</dbReference>
<evidence type="ECO:0000256" key="3">
    <source>
        <dbReference type="SAM" id="MobiDB-lite"/>
    </source>
</evidence>
<dbReference type="InterPro" id="IPR044645">
    <property type="entry name" value="DG1/EMB2279-like"/>
</dbReference>